<proteinExistence type="predicted"/>
<dbReference type="RefSeq" id="WP_112159996.1">
    <property type="nucleotide sequence ID" value="NZ_QKRX01000012.1"/>
</dbReference>
<feature type="domain" description="FlgO" evidence="1">
    <location>
        <begin position="49"/>
        <end position="176"/>
    </location>
</feature>
<protein>
    <recommendedName>
        <fullName evidence="1">FlgO domain-containing protein</fullName>
    </recommendedName>
</protein>
<dbReference type="PROSITE" id="PS51257">
    <property type="entry name" value="PROKAR_LIPOPROTEIN"/>
    <property type="match status" value="1"/>
</dbReference>
<gene>
    <name evidence="2" type="ORF">DN062_14330</name>
</gene>
<reference evidence="2 3" key="1">
    <citation type="submission" date="2018-06" db="EMBL/GenBank/DDBJ databases">
        <title>Nitrincola tibetense sp. nov., isolated from Lake XuguoCo on Tibetan Plateau.</title>
        <authorList>
            <person name="Xing P."/>
        </authorList>
    </citation>
    <scope>NUCLEOTIDE SEQUENCE [LARGE SCALE GENOMIC DNA]</scope>
    <source>
        <strain evidence="3">xg18</strain>
    </source>
</reference>
<comment type="caution">
    <text evidence="2">The sequence shown here is derived from an EMBL/GenBank/DDBJ whole genome shotgun (WGS) entry which is preliminary data.</text>
</comment>
<evidence type="ECO:0000313" key="3">
    <source>
        <dbReference type="Proteomes" id="UP000250744"/>
    </source>
</evidence>
<dbReference type="Proteomes" id="UP000250744">
    <property type="component" value="Unassembled WGS sequence"/>
</dbReference>
<dbReference type="Pfam" id="PF17680">
    <property type="entry name" value="FlgO"/>
    <property type="match status" value="1"/>
</dbReference>
<keyword evidence="3" id="KW-1185">Reference proteome</keyword>
<dbReference type="EMBL" id="QKRX01000012">
    <property type="protein sequence ID" value="RAU17090.1"/>
    <property type="molecule type" value="Genomic_DNA"/>
</dbReference>
<accession>A0A364NJ94</accession>
<name>A0A364NJ94_9GAMM</name>
<evidence type="ECO:0000259" key="1">
    <source>
        <dbReference type="Pfam" id="PF17680"/>
    </source>
</evidence>
<evidence type="ECO:0000313" key="2">
    <source>
        <dbReference type="EMBL" id="RAU17090.1"/>
    </source>
</evidence>
<dbReference type="InterPro" id="IPR041215">
    <property type="entry name" value="FlgO_dom"/>
</dbReference>
<organism evidence="2 3">
    <name type="scientific">Nitrincola tibetensis</name>
    <dbReference type="NCBI Taxonomy" id="2219697"/>
    <lineage>
        <taxon>Bacteria</taxon>
        <taxon>Pseudomonadati</taxon>
        <taxon>Pseudomonadota</taxon>
        <taxon>Gammaproteobacteria</taxon>
        <taxon>Oceanospirillales</taxon>
        <taxon>Oceanospirillaceae</taxon>
        <taxon>Nitrincola</taxon>
    </lineage>
</organism>
<dbReference type="AlphaFoldDB" id="A0A364NJ94"/>
<sequence length="185" mass="20204">MKRIGIPSLSQAAVLLLVLLFAVGCSSNRPVNTASQDIQVDVVGELRKASKHLFAVTAPLDINQPVLTASFASIDDLQQSSTFGRQAAEVFTSELARTGVPVVEVKMRDSLFIQERTGELMLSRELRHLSTSHNAQAVLVGTYAIGGTHLYVNVRVVRTADNVILGSHNFSLPINRDLRSMLPRR</sequence>
<dbReference type="OrthoDB" id="8479562at2"/>